<feature type="domain" description="NAC" evidence="5">
    <location>
        <begin position="40"/>
        <end position="204"/>
    </location>
</feature>
<organism evidence="6 7">
    <name type="scientific">Cuscuta europaea</name>
    <name type="common">European dodder</name>
    <dbReference type="NCBI Taxonomy" id="41803"/>
    <lineage>
        <taxon>Eukaryota</taxon>
        <taxon>Viridiplantae</taxon>
        <taxon>Streptophyta</taxon>
        <taxon>Embryophyta</taxon>
        <taxon>Tracheophyta</taxon>
        <taxon>Spermatophyta</taxon>
        <taxon>Magnoliopsida</taxon>
        <taxon>eudicotyledons</taxon>
        <taxon>Gunneridae</taxon>
        <taxon>Pentapetalae</taxon>
        <taxon>asterids</taxon>
        <taxon>lamiids</taxon>
        <taxon>Solanales</taxon>
        <taxon>Convolvulaceae</taxon>
        <taxon>Cuscuteae</taxon>
        <taxon>Cuscuta</taxon>
        <taxon>Cuscuta subgen. Cuscuta</taxon>
    </lineage>
</organism>
<dbReference type="GO" id="GO:0003677">
    <property type="term" value="F:DNA binding"/>
    <property type="evidence" value="ECO:0007669"/>
    <property type="project" value="UniProtKB-KW"/>
</dbReference>
<evidence type="ECO:0000313" key="6">
    <source>
        <dbReference type="EMBL" id="CAH9086952.1"/>
    </source>
</evidence>
<gene>
    <name evidence="6" type="ORF">CEURO_LOCUS9850</name>
</gene>
<accession>A0A9P0Z4Q9</accession>
<evidence type="ECO:0000313" key="7">
    <source>
        <dbReference type="Proteomes" id="UP001152484"/>
    </source>
</evidence>
<reference evidence="6" key="1">
    <citation type="submission" date="2022-07" db="EMBL/GenBank/DDBJ databases">
        <authorList>
            <person name="Macas J."/>
            <person name="Novak P."/>
            <person name="Neumann P."/>
        </authorList>
    </citation>
    <scope>NUCLEOTIDE SEQUENCE</scope>
</reference>
<keyword evidence="7" id="KW-1185">Reference proteome</keyword>
<keyword evidence="4" id="KW-0539">Nucleus</keyword>
<dbReference type="PROSITE" id="PS51005">
    <property type="entry name" value="NAC"/>
    <property type="match status" value="1"/>
</dbReference>
<dbReference type="InterPro" id="IPR003441">
    <property type="entry name" value="NAC-dom"/>
</dbReference>
<dbReference type="Gene3D" id="2.170.150.80">
    <property type="entry name" value="NAC domain"/>
    <property type="match status" value="1"/>
</dbReference>
<evidence type="ECO:0000256" key="2">
    <source>
        <dbReference type="ARBA" id="ARBA00023125"/>
    </source>
</evidence>
<dbReference type="PANTHER" id="PTHR31719:SF160">
    <property type="entry name" value="NAC TRANSCRIPTION FACTOR 29-LIKE"/>
    <property type="match status" value="1"/>
</dbReference>
<keyword evidence="3" id="KW-0804">Transcription</keyword>
<sequence length="340" mass="38429">MELPYHVQPSPPSPAVDIPATIPTNDNNIPPTNYVPNFNFPVGYRFRPTDDELIRYYLEKKVMNQKLPPHEIPEENLYRHNPEDLSAKYKMIGEKEWYFFTSRSRKYPNGNRPNRAVGSAEPGIVNGYWKATGSDREIKYGSNIIGFKKTLVFYEGKPPKGLKTKWIMQEFRVNDAQPGGTTIKENDGDNMRLDKCVLCKIYKNVDNSIREDARQNEDLELNTQHGQSIAPNNNVVTVTNSDQATNEDLSSVQTMPPNDRAIDGGTAVYEFGSGSLIQTAKPISYPSYSSTNANQPIIWGGGPFSLPKTPSPLNFYYDANTLNEIYNNDGYNLWTWGPLN</sequence>
<keyword evidence="1" id="KW-0805">Transcription regulation</keyword>
<evidence type="ECO:0000256" key="4">
    <source>
        <dbReference type="ARBA" id="ARBA00023242"/>
    </source>
</evidence>
<dbReference type="PANTHER" id="PTHR31719">
    <property type="entry name" value="NAC TRANSCRIPTION FACTOR 56"/>
    <property type="match status" value="1"/>
</dbReference>
<proteinExistence type="predicted"/>
<dbReference type="GO" id="GO:0006355">
    <property type="term" value="P:regulation of DNA-templated transcription"/>
    <property type="evidence" value="ECO:0007669"/>
    <property type="project" value="InterPro"/>
</dbReference>
<evidence type="ECO:0000256" key="3">
    <source>
        <dbReference type="ARBA" id="ARBA00023163"/>
    </source>
</evidence>
<comment type="caution">
    <text evidence="6">The sequence shown here is derived from an EMBL/GenBank/DDBJ whole genome shotgun (WGS) entry which is preliminary data.</text>
</comment>
<protein>
    <recommendedName>
        <fullName evidence="5">NAC domain-containing protein</fullName>
    </recommendedName>
</protein>
<keyword evidence="2" id="KW-0238">DNA-binding</keyword>
<dbReference type="OrthoDB" id="1213174at2759"/>
<dbReference type="Proteomes" id="UP001152484">
    <property type="component" value="Unassembled WGS sequence"/>
</dbReference>
<evidence type="ECO:0000256" key="1">
    <source>
        <dbReference type="ARBA" id="ARBA00023015"/>
    </source>
</evidence>
<dbReference type="InterPro" id="IPR036093">
    <property type="entry name" value="NAC_dom_sf"/>
</dbReference>
<evidence type="ECO:0000259" key="5">
    <source>
        <dbReference type="PROSITE" id="PS51005"/>
    </source>
</evidence>
<dbReference type="SUPFAM" id="SSF101941">
    <property type="entry name" value="NAC domain"/>
    <property type="match status" value="1"/>
</dbReference>
<name>A0A9P0Z4Q9_CUSEU</name>
<dbReference type="AlphaFoldDB" id="A0A9P0Z4Q9"/>
<dbReference type="EMBL" id="CAMAPE010000019">
    <property type="protein sequence ID" value="CAH9086952.1"/>
    <property type="molecule type" value="Genomic_DNA"/>
</dbReference>
<dbReference type="Pfam" id="PF02365">
    <property type="entry name" value="NAM"/>
    <property type="match status" value="1"/>
</dbReference>